<feature type="transmembrane region" description="Helical" evidence="7">
    <location>
        <begin position="7"/>
        <end position="24"/>
    </location>
</feature>
<keyword evidence="6 7" id="KW-0472">Membrane</keyword>
<keyword evidence="4 7" id="KW-0812">Transmembrane</keyword>
<dbReference type="PANTHER" id="PTHR30151:SF0">
    <property type="entry name" value="ABC TRANSPORTER PERMEASE PROTEIN MJ0413-RELATED"/>
    <property type="match status" value="1"/>
</dbReference>
<dbReference type="EMBL" id="BDGJ01000168">
    <property type="protein sequence ID" value="GAW93687.1"/>
    <property type="molecule type" value="Genomic_DNA"/>
</dbReference>
<evidence type="ECO:0000256" key="3">
    <source>
        <dbReference type="ARBA" id="ARBA00022475"/>
    </source>
</evidence>
<feature type="domain" description="ABC transmembrane type-1" evidence="8">
    <location>
        <begin position="58"/>
        <end position="238"/>
    </location>
</feature>
<name>A0A1Z5HWF9_9FIRM</name>
<comment type="caution">
    <text evidence="9">The sequence shown here is derived from an EMBL/GenBank/DDBJ whole genome shotgun (WGS) entry which is preliminary data.</text>
</comment>
<sequence length="255" mass="28067">MRGRDKLWLPLVTFTVVLTVWYLLALSGRWPPALFPSPTQVVSGIWEMANSGVLWEHIGVSLLRFVAGYLAAALIGIPLGLVCGWYSRLWLALDPLVQVLRPISPIAWMPLFAIWFGIGDLPAIVIIFIAAFYPILLSTVAAVRNIDPIYLKVAQNFGAKERDILWKVVIPAAFPYITVGLHIAMGAAWVFLVAGEMLGVRSGLGFLIVDARNSIRTELVIAGMLIIGLLGLAIDRLISRVEKQVKKQWGFVPGN</sequence>
<reference evidence="10" key="1">
    <citation type="journal article" date="2017" name="Appl. Environ. Microbiol.">
        <title>Genomic analysis of Calderihabitans maritimus KKC1, a thermophilic hydrogenogenic carboxydotrophic bacterium isolated from marine sediment.</title>
        <authorList>
            <person name="Omae K."/>
            <person name="Yoneda Y."/>
            <person name="Fukuyama Y."/>
            <person name="Yoshida T."/>
            <person name="Sako Y."/>
        </authorList>
    </citation>
    <scope>NUCLEOTIDE SEQUENCE [LARGE SCALE GENOMIC DNA]</scope>
    <source>
        <strain evidence="10">KKC1</strain>
    </source>
</reference>
<accession>A0A1Z5HWF9</accession>
<feature type="transmembrane region" description="Helical" evidence="7">
    <location>
        <begin position="219"/>
        <end position="238"/>
    </location>
</feature>
<evidence type="ECO:0000256" key="7">
    <source>
        <dbReference type="RuleBase" id="RU363032"/>
    </source>
</evidence>
<dbReference type="PROSITE" id="PS50928">
    <property type="entry name" value="ABC_TM1"/>
    <property type="match status" value="1"/>
</dbReference>
<dbReference type="OrthoDB" id="9796361at2"/>
<feature type="transmembrane region" description="Helical" evidence="7">
    <location>
        <begin position="124"/>
        <end position="143"/>
    </location>
</feature>
<dbReference type="CDD" id="cd06261">
    <property type="entry name" value="TM_PBP2"/>
    <property type="match status" value="1"/>
</dbReference>
<evidence type="ECO:0000313" key="9">
    <source>
        <dbReference type="EMBL" id="GAW93687.1"/>
    </source>
</evidence>
<keyword evidence="5 7" id="KW-1133">Transmembrane helix</keyword>
<keyword evidence="10" id="KW-1185">Reference proteome</keyword>
<keyword evidence="2 7" id="KW-0813">Transport</keyword>
<evidence type="ECO:0000256" key="5">
    <source>
        <dbReference type="ARBA" id="ARBA00022989"/>
    </source>
</evidence>
<evidence type="ECO:0000313" key="10">
    <source>
        <dbReference type="Proteomes" id="UP000197032"/>
    </source>
</evidence>
<feature type="transmembrane region" description="Helical" evidence="7">
    <location>
        <begin position="66"/>
        <end position="87"/>
    </location>
</feature>
<protein>
    <submittedName>
        <fullName evidence="9">Binding-protein dependent transport system inner membrane protein</fullName>
    </submittedName>
</protein>
<dbReference type="RefSeq" id="WP_088554771.1">
    <property type="nucleotide sequence ID" value="NZ_BDGJ01000168.1"/>
</dbReference>
<dbReference type="FunFam" id="1.10.3720.10:FF:000003">
    <property type="entry name" value="Aliphatic sulfonate ABC transporter permease"/>
    <property type="match status" value="1"/>
</dbReference>
<comment type="similarity">
    <text evidence="7">Belongs to the binding-protein-dependent transport system permease family.</text>
</comment>
<feature type="transmembrane region" description="Helical" evidence="7">
    <location>
        <begin position="164"/>
        <end position="192"/>
    </location>
</feature>
<evidence type="ECO:0000256" key="1">
    <source>
        <dbReference type="ARBA" id="ARBA00004651"/>
    </source>
</evidence>
<dbReference type="Gene3D" id="1.10.3720.10">
    <property type="entry name" value="MetI-like"/>
    <property type="match status" value="1"/>
</dbReference>
<comment type="subcellular location">
    <subcellularLocation>
        <location evidence="1 7">Cell membrane</location>
        <topology evidence="1 7">Multi-pass membrane protein</topology>
    </subcellularLocation>
</comment>
<gene>
    <name evidence="9" type="ORF">KKC1_28150</name>
</gene>
<evidence type="ECO:0000259" key="8">
    <source>
        <dbReference type="PROSITE" id="PS50928"/>
    </source>
</evidence>
<dbReference type="AlphaFoldDB" id="A0A1Z5HWF9"/>
<dbReference type="InterPro" id="IPR000515">
    <property type="entry name" value="MetI-like"/>
</dbReference>
<feature type="transmembrane region" description="Helical" evidence="7">
    <location>
        <begin position="99"/>
        <end position="118"/>
    </location>
</feature>
<dbReference type="SUPFAM" id="SSF161098">
    <property type="entry name" value="MetI-like"/>
    <property type="match status" value="1"/>
</dbReference>
<organism evidence="9 10">
    <name type="scientific">Calderihabitans maritimus</name>
    <dbReference type="NCBI Taxonomy" id="1246530"/>
    <lineage>
        <taxon>Bacteria</taxon>
        <taxon>Bacillati</taxon>
        <taxon>Bacillota</taxon>
        <taxon>Clostridia</taxon>
        <taxon>Neomoorellales</taxon>
        <taxon>Calderihabitantaceae</taxon>
        <taxon>Calderihabitans</taxon>
    </lineage>
</organism>
<dbReference type="PANTHER" id="PTHR30151">
    <property type="entry name" value="ALKANE SULFONATE ABC TRANSPORTER-RELATED, MEMBRANE SUBUNIT"/>
    <property type="match status" value="1"/>
</dbReference>
<evidence type="ECO:0000256" key="2">
    <source>
        <dbReference type="ARBA" id="ARBA00022448"/>
    </source>
</evidence>
<evidence type="ECO:0000256" key="6">
    <source>
        <dbReference type="ARBA" id="ARBA00023136"/>
    </source>
</evidence>
<dbReference type="GO" id="GO:0042918">
    <property type="term" value="P:alkanesulfonate transmembrane transport"/>
    <property type="evidence" value="ECO:0007669"/>
    <property type="project" value="UniProtKB-ARBA"/>
</dbReference>
<dbReference type="Proteomes" id="UP000197032">
    <property type="component" value="Unassembled WGS sequence"/>
</dbReference>
<proteinExistence type="inferred from homology"/>
<dbReference type="GO" id="GO:0005886">
    <property type="term" value="C:plasma membrane"/>
    <property type="evidence" value="ECO:0007669"/>
    <property type="project" value="UniProtKB-SubCell"/>
</dbReference>
<evidence type="ECO:0000256" key="4">
    <source>
        <dbReference type="ARBA" id="ARBA00022692"/>
    </source>
</evidence>
<dbReference type="Pfam" id="PF00528">
    <property type="entry name" value="BPD_transp_1"/>
    <property type="match status" value="1"/>
</dbReference>
<dbReference type="InterPro" id="IPR035906">
    <property type="entry name" value="MetI-like_sf"/>
</dbReference>
<keyword evidence="3" id="KW-1003">Cell membrane</keyword>